<dbReference type="PANTHER" id="PTHR11349">
    <property type="entry name" value="NUCLEOSIDE DIPHOSPHATE KINASE"/>
    <property type="match status" value="1"/>
</dbReference>
<comment type="caution">
    <text evidence="8">The sequence shown here is derived from an EMBL/GenBank/DDBJ whole genome shotgun (WGS) entry which is preliminary data.</text>
</comment>
<evidence type="ECO:0000256" key="4">
    <source>
        <dbReference type="ARBA" id="ARBA00022679"/>
    </source>
</evidence>
<reference evidence="8 9" key="1">
    <citation type="journal article" date="2016" name="Nat. Commun.">
        <title>Thousands of microbial genomes shed light on interconnected biogeochemical processes in an aquifer system.</title>
        <authorList>
            <person name="Anantharaman K."/>
            <person name="Brown C.T."/>
            <person name="Hug L.A."/>
            <person name="Sharon I."/>
            <person name="Castelle C.J."/>
            <person name="Probst A.J."/>
            <person name="Thomas B.C."/>
            <person name="Singh A."/>
            <person name="Wilkins M.J."/>
            <person name="Karaoz U."/>
            <person name="Brodie E.L."/>
            <person name="Williams K.H."/>
            <person name="Hubbard S.S."/>
            <person name="Banfield J.F."/>
        </authorList>
    </citation>
    <scope>NUCLEOTIDE SEQUENCE [LARGE SCALE GENOMIC DNA]</scope>
</reference>
<dbReference type="InterPro" id="IPR034907">
    <property type="entry name" value="NDK-like_dom"/>
</dbReference>
<dbReference type="CDD" id="cd04413">
    <property type="entry name" value="NDPk_I"/>
    <property type="match status" value="1"/>
</dbReference>
<dbReference type="InterPro" id="IPR036850">
    <property type="entry name" value="NDK-like_dom_sf"/>
</dbReference>
<dbReference type="AlphaFoldDB" id="A0A1F4ZTW4"/>
<sequence>MVGKGFKKFSERSLVIVKPDGVQRGLVGEIISRFEKKGLKIVAMKMVWPTEDLARQHYDQPEHAAIALGEKTIAAYKEKGIELKESPMEIAKDIQKKLVHYMTGGPVVVMIIEGAHAISHVRKIRGGTNPLSADVGSITADLTIDSYFIADEDARAVRNLVHASGSVEEANMEIAIWFRPEEIHEYFMAIDEVLYSKEWENTFRKLVKGK</sequence>
<dbReference type="Pfam" id="PF00334">
    <property type="entry name" value="NDK"/>
    <property type="match status" value="2"/>
</dbReference>
<name>A0A1F4ZTW4_9BACT</name>
<organism evidence="8 9">
    <name type="scientific">Candidatus Amesbacteria bacterium RIFOXYB1_FULL_44_23</name>
    <dbReference type="NCBI Taxonomy" id="1797263"/>
    <lineage>
        <taxon>Bacteria</taxon>
        <taxon>Candidatus Amesiibacteriota</taxon>
    </lineage>
</organism>
<keyword evidence="5" id="KW-0418">Kinase</keyword>
<keyword evidence="4" id="KW-0808">Transferase</keyword>
<dbReference type="STRING" id="1797263.A2397_00500"/>
<dbReference type="EMBL" id="MEXR01000022">
    <property type="protein sequence ID" value="OGD09811.1"/>
    <property type="molecule type" value="Genomic_DNA"/>
</dbReference>
<dbReference type="PROSITE" id="PS51374">
    <property type="entry name" value="NDPK_LIKE"/>
    <property type="match status" value="1"/>
</dbReference>
<comment type="similarity">
    <text evidence="2 6">Belongs to the NDK family.</text>
</comment>
<dbReference type="SMART" id="SM00562">
    <property type="entry name" value="NDK"/>
    <property type="match status" value="1"/>
</dbReference>
<evidence type="ECO:0000259" key="7">
    <source>
        <dbReference type="SMART" id="SM00562"/>
    </source>
</evidence>
<dbReference type="SUPFAM" id="SSF54919">
    <property type="entry name" value="Nucleoside diphosphate kinase, NDK"/>
    <property type="match status" value="1"/>
</dbReference>
<gene>
    <name evidence="8" type="ORF">A2397_00500</name>
</gene>
<evidence type="ECO:0000313" key="8">
    <source>
        <dbReference type="EMBL" id="OGD09811.1"/>
    </source>
</evidence>
<feature type="domain" description="Nucleoside diphosphate kinase-like" evidence="7">
    <location>
        <begin position="10"/>
        <end position="185"/>
    </location>
</feature>
<protein>
    <recommendedName>
        <fullName evidence="3">nucleoside-diphosphate kinase</fullName>
        <ecNumber evidence="3">2.7.4.6</ecNumber>
    </recommendedName>
</protein>
<dbReference type="Gene3D" id="3.30.70.141">
    <property type="entry name" value="Nucleoside diphosphate kinase-like domain"/>
    <property type="match status" value="1"/>
</dbReference>
<evidence type="ECO:0000256" key="6">
    <source>
        <dbReference type="PROSITE-ProRule" id="PRU00706"/>
    </source>
</evidence>
<dbReference type="GO" id="GO:0004550">
    <property type="term" value="F:nucleoside diphosphate kinase activity"/>
    <property type="evidence" value="ECO:0007669"/>
    <property type="project" value="UniProtKB-EC"/>
</dbReference>
<evidence type="ECO:0000256" key="1">
    <source>
        <dbReference type="ARBA" id="ARBA00001946"/>
    </source>
</evidence>
<proteinExistence type="inferred from homology"/>
<comment type="caution">
    <text evidence="6">Lacks conserved residue(s) required for the propagation of feature annotation.</text>
</comment>
<dbReference type="EC" id="2.7.4.6" evidence="3"/>
<evidence type="ECO:0000256" key="2">
    <source>
        <dbReference type="ARBA" id="ARBA00008142"/>
    </source>
</evidence>
<evidence type="ECO:0000313" key="9">
    <source>
        <dbReference type="Proteomes" id="UP000176424"/>
    </source>
</evidence>
<accession>A0A1F4ZTW4</accession>
<evidence type="ECO:0000256" key="3">
    <source>
        <dbReference type="ARBA" id="ARBA00012966"/>
    </source>
</evidence>
<comment type="cofactor">
    <cofactor evidence="1">
        <name>Mg(2+)</name>
        <dbReference type="ChEBI" id="CHEBI:18420"/>
    </cofactor>
</comment>
<dbReference type="Proteomes" id="UP000176424">
    <property type="component" value="Unassembled WGS sequence"/>
</dbReference>
<evidence type="ECO:0000256" key="5">
    <source>
        <dbReference type="ARBA" id="ARBA00022777"/>
    </source>
</evidence>